<keyword evidence="4" id="KW-1185">Reference proteome</keyword>
<dbReference type="Proteomes" id="UP000199452">
    <property type="component" value="Unassembled WGS sequence"/>
</dbReference>
<evidence type="ECO:0000313" key="3">
    <source>
        <dbReference type="EMBL" id="SDB82628.1"/>
    </source>
</evidence>
<dbReference type="AlphaFoldDB" id="A0A1G6GKU2"/>
<dbReference type="EMBL" id="FMYP01000002">
    <property type="protein sequence ID" value="SDB82628.1"/>
    <property type="molecule type" value="Genomic_DNA"/>
</dbReference>
<feature type="signal peptide" evidence="1">
    <location>
        <begin position="1"/>
        <end position="23"/>
    </location>
</feature>
<gene>
    <name evidence="3" type="ORF">SAMN05216323_100213</name>
</gene>
<dbReference type="PANTHER" id="PTHR21666">
    <property type="entry name" value="PEPTIDASE-RELATED"/>
    <property type="match status" value="1"/>
</dbReference>
<feature type="chain" id="PRO_5011769466" evidence="1">
    <location>
        <begin position="24"/>
        <end position="580"/>
    </location>
</feature>
<organism evidence="3 4">
    <name type="scientific">Williamwhitmania taraxaci</name>
    <dbReference type="NCBI Taxonomy" id="1640674"/>
    <lineage>
        <taxon>Bacteria</taxon>
        <taxon>Pseudomonadati</taxon>
        <taxon>Bacteroidota</taxon>
        <taxon>Bacteroidia</taxon>
        <taxon>Bacteroidales</taxon>
        <taxon>Williamwhitmaniaceae</taxon>
        <taxon>Williamwhitmania</taxon>
    </lineage>
</organism>
<dbReference type="InterPro" id="IPR011055">
    <property type="entry name" value="Dup_hybrid_motif"/>
</dbReference>
<dbReference type="OrthoDB" id="9810477at2"/>
<dbReference type="SUPFAM" id="SSF51261">
    <property type="entry name" value="Duplicated hybrid motif"/>
    <property type="match status" value="1"/>
</dbReference>
<dbReference type="Pfam" id="PF01551">
    <property type="entry name" value="Peptidase_M23"/>
    <property type="match status" value="2"/>
</dbReference>
<reference evidence="3 4" key="1">
    <citation type="submission" date="2016-09" db="EMBL/GenBank/DDBJ databases">
        <authorList>
            <person name="Capua I."/>
            <person name="De Benedictis P."/>
            <person name="Joannis T."/>
            <person name="Lombin L.H."/>
            <person name="Cattoli G."/>
        </authorList>
    </citation>
    <scope>NUCLEOTIDE SEQUENCE [LARGE SCALE GENOMIC DNA]</scope>
    <source>
        <strain evidence="3 4">A7P-90m</strain>
    </source>
</reference>
<evidence type="ECO:0000313" key="4">
    <source>
        <dbReference type="Proteomes" id="UP000199452"/>
    </source>
</evidence>
<sequence length="580" mass="64621">MKSKIFFCTTFCIAFSLNSPLQAQNKNEGFGNPLPQSSSISAVFGEPRNNHFHSGIDFRTNRDTGMVVIAPYDGWITRIKVGYTGYGNALYLDHRNGYSTVYGHLERFAPVVEKFIEDCRYISQKNDLEEFPDNERLCVKKGDTIAYSGNTGGSTGPHLHYEIRRTKTQNPIDPIASGLYSLPDNIAPEISKLIIYDVVEIDGSYFYRRFSALKVHKEKAGVYSVNTDGINALPKNIAFGIMAEDRINDQRGTFAIAATTLRINGIEHFAYIINEFSYTETRFANAFIDYAAKKEKFGEIVKLFSESNCPLSIYEKNVNNGTVAVDTNKKTLFEINTMDHNGNETFLRFSLASKRTTASLLPSISNPDRMTIALPTAQSQLHHRGVKVTIPAKALYGPSVVEIRDSDLIGLQAISRSFSIGPNTIPLQKAIKIEVNLGAMGVNTMDRIYLARLQGAKGIAFIGNAINDSTIVADTREFGTFAVARDTTPPLIKTKNFVDGEVVSDQKYLFFEIDDLGSGIAGFQAYIDNEWAAIDYEPKEKTLRYKLRSNRVQPGISHIIRVVCNDNTGNVSEVITNFIW</sequence>
<feature type="domain" description="M23ase beta-sheet core" evidence="2">
    <location>
        <begin position="138"/>
        <end position="174"/>
    </location>
</feature>
<dbReference type="InterPro" id="IPR050570">
    <property type="entry name" value="Cell_wall_metabolism_enzyme"/>
</dbReference>
<dbReference type="RefSeq" id="WP_092434274.1">
    <property type="nucleotide sequence ID" value="NZ_FMYP01000002.1"/>
</dbReference>
<protein>
    <submittedName>
        <fullName evidence="3">Peptidase family M23</fullName>
    </submittedName>
</protein>
<accession>A0A1G6GKU2</accession>
<evidence type="ECO:0000259" key="2">
    <source>
        <dbReference type="Pfam" id="PF01551"/>
    </source>
</evidence>
<keyword evidence="1" id="KW-0732">Signal</keyword>
<name>A0A1G6GKU2_9BACT</name>
<feature type="domain" description="M23ase beta-sheet core" evidence="2">
    <location>
        <begin position="52"/>
        <end position="109"/>
    </location>
</feature>
<dbReference type="GO" id="GO:0004222">
    <property type="term" value="F:metalloendopeptidase activity"/>
    <property type="evidence" value="ECO:0007669"/>
    <property type="project" value="TreeGrafter"/>
</dbReference>
<dbReference type="PANTHER" id="PTHR21666:SF285">
    <property type="entry name" value="M23 FAMILY METALLOPEPTIDASE"/>
    <property type="match status" value="1"/>
</dbReference>
<dbReference type="STRING" id="1640674.SAMN05216323_100213"/>
<evidence type="ECO:0000256" key="1">
    <source>
        <dbReference type="SAM" id="SignalP"/>
    </source>
</evidence>
<dbReference type="CDD" id="cd12797">
    <property type="entry name" value="M23_peptidase"/>
    <property type="match status" value="1"/>
</dbReference>
<dbReference type="InterPro" id="IPR016047">
    <property type="entry name" value="M23ase_b-sheet_dom"/>
</dbReference>
<proteinExistence type="predicted"/>
<dbReference type="Gene3D" id="2.70.70.10">
    <property type="entry name" value="Glucose Permease (Domain IIA)"/>
    <property type="match status" value="1"/>
</dbReference>